<dbReference type="PANTHER" id="PTHR10098">
    <property type="entry name" value="RAPSYN-RELATED"/>
    <property type="match status" value="1"/>
</dbReference>
<keyword evidence="2" id="KW-0472">Membrane</keyword>
<protein>
    <submittedName>
        <fullName evidence="4">CHAT domain-containing protein</fullName>
    </submittedName>
</protein>
<keyword evidence="1" id="KW-0802">TPR repeat</keyword>
<proteinExistence type="predicted"/>
<dbReference type="Proteomes" id="UP001202180">
    <property type="component" value="Unassembled WGS sequence"/>
</dbReference>
<dbReference type="Pfam" id="PF12770">
    <property type="entry name" value="CHAT"/>
    <property type="match status" value="1"/>
</dbReference>
<evidence type="ECO:0000259" key="3">
    <source>
        <dbReference type="Pfam" id="PF12770"/>
    </source>
</evidence>
<feature type="repeat" description="TPR" evidence="1">
    <location>
        <begin position="258"/>
        <end position="291"/>
    </location>
</feature>
<accession>A0ABT0HPB2</accession>
<dbReference type="InterPro" id="IPR024983">
    <property type="entry name" value="CHAT_dom"/>
</dbReference>
<dbReference type="SUPFAM" id="SSF48452">
    <property type="entry name" value="TPR-like"/>
    <property type="match status" value="3"/>
</dbReference>
<reference evidence="4 5" key="1">
    <citation type="submission" date="2022-04" db="EMBL/GenBank/DDBJ databases">
        <title>Spirosoma sp. strain RP8 genome sequencing and assembly.</title>
        <authorList>
            <person name="Jung Y."/>
        </authorList>
    </citation>
    <scope>NUCLEOTIDE SEQUENCE [LARGE SCALE GENOMIC DNA]</scope>
    <source>
        <strain evidence="4 5">RP8</strain>
    </source>
</reference>
<dbReference type="InterPro" id="IPR019734">
    <property type="entry name" value="TPR_rpt"/>
</dbReference>
<evidence type="ECO:0000313" key="5">
    <source>
        <dbReference type="Proteomes" id="UP001202180"/>
    </source>
</evidence>
<dbReference type="InterPro" id="IPR011990">
    <property type="entry name" value="TPR-like_helical_dom_sf"/>
</dbReference>
<keyword evidence="2" id="KW-0812">Transmembrane</keyword>
<dbReference type="SMART" id="SM00028">
    <property type="entry name" value="TPR"/>
    <property type="match status" value="6"/>
</dbReference>
<comment type="caution">
    <text evidence="4">The sequence shown here is derived from an EMBL/GenBank/DDBJ whole genome shotgun (WGS) entry which is preliminary data.</text>
</comment>
<gene>
    <name evidence="4" type="ORF">M0L20_16070</name>
</gene>
<dbReference type="PROSITE" id="PS50005">
    <property type="entry name" value="TPR"/>
    <property type="match status" value="2"/>
</dbReference>
<keyword evidence="5" id="KW-1185">Reference proteome</keyword>
<name>A0ABT0HPB2_9BACT</name>
<organism evidence="4 5">
    <name type="scientific">Spirosoma liriopis</name>
    <dbReference type="NCBI Taxonomy" id="2937440"/>
    <lineage>
        <taxon>Bacteria</taxon>
        <taxon>Pseudomonadati</taxon>
        <taxon>Bacteroidota</taxon>
        <taxon>Cytophagia</taxon>
        <taxon>Cytophagales</taxon>
        <taxon>Cytophagaceae</taxon>
        <taxon>Spirosoma</taxon>
    </lineage>
</organism>
<feature type="repeat" description="TPR" evidence="1">
    <location>
        <begin position="61"/>
        <end position="94"/>
    </location>
</feature>
<dbReference type="Pfam" id="PF13181">
    <property type="entry name" value="TPR_8"/>
    <property type="match status" value="1"/>
</dbReference>
<feature type="domain" description="CHAT" evidence="3">
    <location>
        <begin position="563"/>
        <end position="831"/>
    </location>
</feature>
<evidence type="ECO:0000313" key="4">
    <source>
        <dbReference type="EMBL" id="MCK8493385.1"/>
    </source>
</evidence>
<dbReference type="Gene3D" id="1.25.40.10">
    <property type="entry name" value="Tetratricopeptide repeat domain"/>
    <property type="match status" value="2"/>
</dbReference>
<sequence>MIVTTWKQCHYVRDSAYVTVLLDRAKAYFRTNDIQPAIGDLNEVVSLYKRKNPSLSRSDQIKAYYRLGFYWKTVNNFEDARKASEQAVKLNGDQPSSWASFASNTLAYVHYSVGEYQKALNYAEQGMYEARKAGDDVAYLENWCEKIKALVALGDDRKAAMEIDQAVRQTRTIPESDYYLALLLTHKANWENRNNHPQAAFADYKRAVDVNRKNKDQDGIANSCIDTGYFLYSQSDWVGALRYYQEALRVASDPYVRLRILDNIGAVYWQKKQYEVALTYYQSGLNAIPLRFSKRQVSALPDAQLVRAASQKEFILTLIQDKADTWLDYAKATANRQRLQHALDTYKVADQMIDFMRWEHTGQQSKLYWRHKTRGLYERAIETCLRLNNPDEAFRFLEKSRAVLLADKLNELGARQKLAPQLIAKEQQLRQAVVNQQLKLAGLPADDNGYLQARTTLLAKQDSLESFLKQLETSNPAYYQYKYDNAITSLPTLRQYLKKTQSSLITYFIGDSALYLMGVTADTAILRKQSIQDYNRAVGQFAQLLASPDAMNKRATVDRFLALSNSLYRQLLSPLSLPKGRVVILPDGFFVPFDALSRSANQPDYAVTDYAFSYAYSASLLLKNSHKQSTAPSFGTADFLGVAPVDFAPKLKQVALAGSDVAIKSIAERFRSPTLLTYKAATRHAFQQEVQRYPVVLLFTHANADSTDQEPTLYFADSTLRLSDLGDGALPNAQLVVLAACKTGIGANQQGEGVFSLARGFSALGVPSVLTTLWSVQNQATYQLTSLFHKQLDEGWPKDVALQRAKQEWLAQAEGMNQLPNYWAGLIIVGDTEPLSRVNYWLWGGVGLLVFLVGIGSWRYLRSRSIR</sequence>
<feature type="transmembrane region" description="Helical" evidence="2">
    <location>
        <begin position="840"/>
        <end position="861"/>
    </location>
</feature>
<evidence type="ECO:0000256" key="2">
    <source>
        <dbReference type="SAM" id="Phobius"/>
    </source>
</evidence>
<evidence type="ECO:0000256" key="1">
    <source>
        <dbReference type="PROSITE-ProRule" id="PRU00339"/>
    </source>
</evidence>
<dbReference type="EMBL" id="JALPRF010000002">
    <property type="protein sequence ID" value="MCK8493385.1"/>
    <property type="molecule type" value="Genomic_DNA"/>
</dbReference>
<keyword evidence="2" id="KW-1133">Transmembrane helix</keyword>